<organism evidence="1 2">
    <name type="scientific">Kaistella carnis</name>
    <dbReference type="NCBI Taxonomy" id="1241979"/>
    <lineage>
        <taxon>Bacteria</taxon>
        <taxon>Pseudomonadati</taxon>
        <taxon>Bacteroidota</taxon>
        <taxon>Flavobacteriia</taxon>
        <taxon>Flavobacteriales</taxon>
        <taxon>Weeksellaceae</taxon>
        <taxon>Chryseobacterium group</taxon>
        <taxon>Kaistella</taxon>
    </lineage>
</organism>
<dbReference type="KEGG" id="ccas:EIB73_05795"/>
<accession>A0A3G8XLY0</accession>
<evidence type="ECO:0000313" key="2">
    <source>
        <dbReference type="Proteomes" id="UP000270185"/>
    </source>
</evidence>
<proteinExistence type="predicted"/>
<gene>
    <name evidence="1" type="ORF">EIB73_05795</name>
</gene>
<reference evidence="2" key="1">
    <citation type="submission" date="2018-11" db="EMBL/GenBank/DDBJ databases">
        <title>Proposal to divide the Flavobacteriaceae and reorganize its genera based on Amino Acid Identity values calculated from whole genome sequences.</title>
        <authorList>
            <person name="Nicholson A.C."/>
            <person name="Gulvik C.A."/>
            <person name="Whitney A.M."/>
            <person name="Humrighouse B.W."/>
            <person name="Bell M."/>
            <person name="Holmes B."/>
            <person name="Steigerwalt A.G."/>
            <person name="Villarma A."/>
            <person name="Sheth M."/>
            <person name="Batra D."/>
            <person name="Pryor J."/>
            <person name="Bernardet J.-F."/>
            <person name="Hugo C."/>
            <person name="Kampfer P."/>
            <person name="Newman J.D."/>
            <person name="McQuiston J.R."/>
        </authorList>
    </citation>
    <scope>NUCLEOTIDE SEQUENCE [LARGE SCALE GENOMIC DNA]</scope>
    <source>
        <strain evidence="2">G0081</strain>
    </source>
</reference>
<dbReference type="RefSeq" id="WP_125023523.1">
    <property type="nucleotide sequence ID" value="NZ_CP034159.1"/>
</dbReference>
<protein>
    <submittedName>
        <fullName evidence="1">Uncharacterized protein</fullName>
    </submittedName>
</protein>
<dbReference type="EMBL" id="CP034159">
    <property type="protein sequence ID" value="AZI32737.1"/>
    <property type="molecule type" value="Genomic_DNA"/>
</dbReference>
<dbReference type="AlphaFoldDB" id="A0A3G8XLY0"/>
<keyword evidence="2" id="KW-1185">Reference proteome</keyword>
<dbReference type="OrthoDB" id="1439845at2"/>
<sequence>MKLPLLVLLLFTFQIFSSQVIKDLDGDLIKDTVTFNSEKGMIVCKLSTQNFKPIYSQPELADEMNSGVRETKSGFEFFINYMRAGYAHQFRYEPKDKKIRLIGMSTYNFGPASNDGSGEGSVNLLTNMYIGEWYHYDNSKKELIKMPTIKSKMVFPKIYLDNYDGHYLNVFQEKSSDLYYEEKKKMQ</sequence>
<dbReference type="Proteomes" id="UP000270185">
    <property type="component" value="Chromosome"/>
</dbReference>
<name>A0A3G8XLY0_9FLAO</name>
<evidence type="ECO:0000313" key="1">
    <source>
        <dbReference type="EMBL" id="AZI32737.1"/>
    </source>
</evidence>